<gene>
    <name evidence="1" type="ORF">G8O30_11775</name>
</gene>
<evidence type="ECO:0000313" key="1">
    <source>
        <dbReference type="EMBL" id="QPC47582.1"/>
    </source>
</evidence>
<dbReference type="RefSeq" id="WP_239672252.1">
    <property type="nucleotide sequence ID" value="NZ_CP049742.1"/>
</dbReference>
<dbReference type="Proteomes" id="UP000593626">
    <property type="component" value="Chromosome"/>
</dbReference>
<dbReference type="AlphaFoldDB" id="A0A7S8CCQ4"/>
<dbReference type="KEGG" id="mcui:G8O30_11775"/>
<protein>
    <submittedName>
        <fullName evidence="1">Uncharacterized protein</fullName>
    </submittedName>
</protein>
<proteinExistence type="predicted"/>
<keyword evidence="2" id="KW-1185">Reference proteome</keyword>
<accession>A0A7S8CCQ4</accession>
<reference evidence="1 2" key="1">
    <citation type="submission" date="2019-07" db="EMBL/GenBank/DDBJ databases">
        <title>Genome sequence of 2 isolates from Red Sea Mangroves.</title>
        <authorList>
            <person name="Sefrji F."/>
            <person name="Michoud G."/>
            <person name="Merlino G."/>
            <person name="Daffonchio D."/>
        </authorList>
    </citation>
    <scope>NUCLEOTIDE SEQUENCE [LARGE SCALE GENOMIC DNA]</scope>
    <source>
        <strain evidence="1 2">R1DC41</strain>
    </source>
</reference>
<evidence type="ECO:0000313" key="2">
    <source>
        <dbReference type="Proteomes" id="UP000593626"/>
    </source>
</evidence>
<sequence>MNMFGFLKKKKKDAKYYLTEEDKEELARLFDRTDKAETLRELRYVRKDLKQLVKKIEAQTKELEK</sequence>
<dbReference type="EMBL" id="CP049742">
    <property type="protein sequence ID" value="QPC47582.1"/>
    <property type="molecule type" value="Genomic_DNA"/>
</dbReference>
<name>A0A7S8CCQ4_9BACI</name>
<organism evidence="1 2">
    <name type="scientific">Mangrovibacillus cuniculi</name>
    <dbReference type="NCBI Taxonomy" id="2593652"/>
    <lineage>
        <taxon>Bacteria</taxon>
        <taxon>Bacillati</taxon>
        <taxon>Bacillota</taxon>
        <taxon>Bacilli</taxon>
        <taxon>Bacillales</taxon>
        <taxon>Bacillaceae</taxon>
        <taxon>Mangrovibacillus</taxon>
    </lineage>
</organism>